<dbReference type="Proteomes" id="UP000243502">
    <property type="component" value="Chromosome 3"/>
</dbReference>
<dbReference type="KEGG" id="pter:C2L65_35150"/>
<protein>
    <submittedName>
        <fullName evidence="1">Uncharacterized protein</fullName>
    </submittedName>
</protein>
<evidence type="ECO:0000313" key="2">
    <source>
        <dbReference type="Proteomes" id="UP000243502"/>
    </source>
</evidence>
<organism evidence="1 2">
    <name type="scientific">Paraburkholderia terrae</name>
    <dbReference type="NCBI Taxonomy" id="311230"/>
    <lineage>
        <taxon>Bacteria</taxon>
        <taxon>Pseudomonadati</taxon>
        <taxon>Pseudomonadota</taxon>
        <taxon>Betaproteobacteria</taxon>
        <taxon>Burkholderiales</taxon>
        <taxon>Burkholderiaceae</taxon>
        <taxon>Paraburkholderia</taxon>
    </lineage>
</organism>
<gene>
    <name evidence="1" type="ORF">C2L65_35150</name>
</gene>
<name>A0A2I8F1F5_9BURK</name>
<accession>A0A2I8F1F5</accession>
<dbReference type="AlphaFoldDB" id="A0A2I8F1F5"/>
<sequence length="123" mass="13650">MLLVTFNQPYDGLVNGEFSWISLVSDIAGVHGEISRLLGGSVQWRKIVESWALSGDVDLEIDELRRCHAGLLIWFIEAQANPVSIQREATAICGANTRPNWEISDTSQIDALIEDLRSKKVLA</sequence>
<proteinExistence type="predicted"/>
<evidence type="ECO:0000313" key="1">
    <source>
        <dbReference type="EMBL" id="AUT64864.1"/>
    </source>
</evidence>
<reference evidence="1 2" key="1">
    <citation type="submission" date="2018-01" db="EMBL/GenBank/DDBJ databases">
        <title>Species boundaries and ecological features among Paraburkholderia terrae DSMZ17804T, P. hospita DSMZ17164T and P. caribensis DSMZ13236T.</title>
        <authorList>
            <person name="Pratama A.A."/>
        </authorList>
    </citation>
    <scope>NUCLEOTIDE SEQUENCE [LARGE SCALE GENOMIC DNA]</scope>
    <source>
        <strain evidence="1 2">DSM 17804</strain>
    </source>
</reference>
<dbReference type="EMBL" id="CP026113">
    <property type="protein sequence ID" value="AUT64864.1"/>
    <property type="molecule type" value="Genomic_DNA"/>
</dbReference>